<comment type="caution">
    <text evidence="11">The sequence shown here is derived from an EMBL/GenBank/DDBJ whole genome shotgun (WGS) entry which is preliminary data.</text>
</comment>
<accession>A0ABS7K057</accession>
<dbReference type="RefSeq" id="WP_221870768.1">
    <property type="nucleotide sequence ID" value="NZ_JACWFH010000005.1"/>
</dbReference>
<organism evidence="11 12">
    <name type="scientific">Mesobacillus maritimus</name>
    <dbReference type="NCBI Taxonomy" id="1643336"/>
    <lineage>
        <taxon>Bacteria</taxon>
        <taxon>Bacillati</taxon>
        <taxon>Bacillota</taxon>
        <taxon>Bacilli</taxon>
        <taxon>Bacillales</taxon>
        <taxon>Bacillaceae</taxon>
        <taxon>Mesobacillus</taxon>
    </lineage>
</organism>
<evidence type="ECO:0000313" key="12">
    <source>
        <dbReference type="Proteomes" id="UP000769780"/>
    </source>
</evidence>
<dbReference type="PANTHER" id="PTHR30614">
    <property type="entry name" value="MEMBRANE COMPONENT OF AMINO ACID ABC TRANSPORTER"/>
    <property type="match status" value="1"/>
</dbReference>
<dbReference type="CDD" id="cd06261">
    <property type="entry name" value="TM_PBP2"/>
    <property type="match status" value="1"/>
</dbReference>
<proteinExistence type="inferred from homology"/>
<dbReference type="EMBL" id="JACWFH010000005">
    <property type="protein sequence ID" value="MBY0095638.1"/>
    <property type="molecule type" value="Genomic_DNA"/>
</dbReference>
<evidence type="ECO:0000256" key="6">
    <source>
        <dbReference type="ARBA" id="ARBA00022989"/>
    </source>
</evidence>
<keyword evidence="2 8" id="KW-0813">Transport</keyword>
<feature type="domain" description="ABC transmembrane type-1" evidence="10">
    <location>
        <begin position="19"/>
        <end position="207"/>
    </location>
</feature>
<evidence type="ECO:0000313" key="11">
    <source>
        <dbReference type="EMBL" id="MBY0095638.1"/>
    </source>
</evidence>
<comment type="subcellular location">
    <subcellularLocation>
        <location evidence="1 8">Cell membrane</location>
        <topology evidence="1 8">Multi-pass membrane protein</topology>
    </subcellularLocation>
</comment>
<feature type="transmembrane region" description="Helical" evidence="8">
    <location>
        <begin position="189"/>
        <end position="207"/>
    </location>
</feature>
<dbReference type="InterPro" id="IPR010065">
    <property type="entry name" value="AA_ABC_transptr_permease_3TM"/>
</dbReference>
<keyword evidence="3" id="KW-1003">Cell membrane</keyword>
<evidence type="ECO:0000259" key="10">
    <source>
        <dbReference type="PROSITE" id="PS50928"/>
    </source>
</evidence>
<evidence type="ECO:0000256" key="2">
    <source>
        <dbReference type="ARBA" id="ARBA00022448"/>
    </source>
</evidence>
<keyword evidence="5" id="KW-0029">Amino-acid transport</keyword>
<sequence>MTWDWQFAIEIFPDIASAIWLVIGVTFGAYLVSLTFGLILTFLRRSSFKPLAFLTYWFIEFVRSTPPLVQLFFVYFALPAIGITLNKYLAGILTLGIHYATYVSEVYRSGIDAVPKGQWEASRAMNFTKIHTWFRVILPQAIPPVIPMLGNYLLVLFKETPILMAIGVGEFLQEAQLIGAANFRYLEPITIVGLLFLLLSYPSAILINKLEKRSKLGYSANKKQKGMSVVGTDGEAVKQSAGG</sequence>
<dbReference type="Pfam" id="PF00528">
    <property type="entry name" value="BPD_transp_1"/>
    <property type="match status" value="1"/>
</dbReference>
<evidence type="ECO:0000256" key="1">
    <source>
        <dbReference type="ARBA" id="ARBA00004651"/>
    </source>
</evidence>
<dbReference type="InterPro" id="IPR035906">
    <property type="entry name" value="MetI-like_sf"/>
</dbReference>
<keyword evidence="12" id="KW-1185">Reference proteome</keyword>
<feature type="region of interest" description="Disordered" evidence="9">
    <location>
        <begin position="221"/>
        <end position="243"/>
    </location>
</feature>
<dbReference type="PROSITE" id="PS50928">
    <property type="entry name" value="ABC_TM1"/>
    <property type="match status" value="1"/>
</dbReference>
<dbReference type="SUPFAM" id="SSF161098">
    <property type="entry name" value="MetI-like"/>
    <property type="match status" value="1"/>
</dbReference>
<protein>
    <submittedName>
        <fullName evidence="11">Ectoine/hydroxyectoine ABC transporter permease subunit EhuD</fullName>
    </submittedName>
</protein>
<keyword evidence="6 8" id="KW-1133">Transmembrane helix</keyword>
<evidence type="ECO:0000256" key="4">
    <source>
        <dbReference type="ARBA" id="ARBA00022692"/>
    </source>
</evidence>
<evidence type="ECO:0000256" key="7">
    <source>
        <dbReference type="ARBA" id="ARBA00023136"/>
    </source>
</evidence>
<dbReference type="Gene3D" id="1.10.3720.10">
    <property type="entry name" value="MetI-like"/>
    <property type="match status" value="1"/>
</dbReference>
<dbReference type="InterPro" id="IPR043429">
    <property type="entry name" value="ArtM/GltK/GlnP/TcyL/YhdX-like"/>
</dbReference>
<comment type="similarity">
    <text evidence="8">Belongs to the binding-protein-dependent transport system permease family.</text>
</comment>
<keyword evidence="4 8" id="KW-0812">Transmembrane</keyword>
<dbReference type="InterPro" id="IPR000515">
    <property type="entry name" value="MetI-like"/>
</dbReference>
<dbReference type="NCBIfam" id="TIGR01726">
    <property type="entry name" value="HEQRo_perm_3TM"/>
    <property type="match status" value="1"/>
</dbReference>
<name>A0ABS7K057_9BACI</name>
<feature type="transmembrane region" description="Helical" evidence="8">
    <location>
        <begin position="133"/>
        <end position="154"/>
    </location>
</feature>
<reference evidence="11 12" key="1">
    <citation type="submission" date="2020-07" db="EMBL/GenBank/DDBJ databases">
        <title>Fungal Genomes of the International Space Station.</title>
        <authorList>
            <person name="Seuylemezian A."/>
            <person name="Singh N.K."/>
            <person name="Wood J."/>
            <person name="Venkateswaran K."/>
        </authorList>
    </citation>
    <scope>NUCLEOTIDE SEQUENCE [LARGE SCALE GENOMIC DNA]</scope>
    <source>
        <strain evidence="11 12">PL-B2</strain>
    </source>
</reference>
<dbReference type="PANTHER" id="PTHR30614:SF0">
    <property type="entry name" value="L-CYSTINE TRANSPORT SYSTEM PERMEASE PROTEIN TCYL"/>
    <property type="match status" value="1"/>
</dbReference>
<gene>
    <name evidence="11" type="primary">ehuD</name>
    <name evidence="11" type="ORF">H0185_02225</name>
</gene>
<dbReference type="Proteomes" id="UP000769780">
    <property type="component" value="Unassembled WGS sequence"/>
</dbReference>
<evidence type="ECO:0000256" key="3">
    <source>
        <dbReference type="ARBA" id="ARBA00022475"/>
    </source>
</evidence>
<dbReference type="InterPro" id="IPR014341">
    <property type="entry name" value="Ectoine_EhuD"/>
</dbReference>
<evidence type="ECO:0000256" key="5">
    <source>
        <dbReference type="ARBA" id="ARBA00022970"/>
    </source>
</evidence>
<dbReference type="NCBIfam" id="TIGR03003">
    <property type="entry name" value="ectoine_ehuD"/>
    <property type="match status" value="1"/>
</dbReference>
<evidence type="ECO:0000256" key="9">
    <source>
        <dbReference type="SAM" id="MobiDB-lite"/>
    </source>
</evidence>
<keyword evidence="7 8" id="KW-0472">Membrane</keyword>
<feature type="transmembrane region" description="Helical" evidence="8">
    <location>
        <begin position="20"/>
        <end position="43"/>
    </location>
</feature>
<evidence type="ECO:0000256" key="8">
    <source>
        <dbReference type="RuleBase" id="RU363032"/>
    </source>
</evidence>